<sequence length="215" mass="25168">MNYQVFVARASNYIRTYMKDHRNENFIYHNLNHTESVVSAVTEISKHYRLNKKDFFICTIAAWFHDSGYYEDILNHELIGAKKAEEFLIINGLDERTIDAVRKCILGTKMPQAPASLLEQILCDADLYNLGTDKFPILNQLVRKEIEAINHTHISKEKWCNSTICLLENHNYHTDYCKKQLNIKKFQNMLEITKMARSTISTSFSKFYKFEVLGI</sequence>
<evidence type="ECO:0000313" key="2">
    <source>
        <dbReference type="EMBL" id="MCU7548184.1"/>
    </source>
</evidence>
<name>A0A9X3BF39_9BACT</name>
<dbReference type="CDD" id="cd00077">
    <property type="entry name" value="HDc"/>
    <property type="match status" value="1"/>
</dbReference>
<reference evidence="2" key="2">
    <citation type="submission" date="2023-04" db="EMBL/GenBank/DDBJ databases">
        <title>Paracnuella aquatica gen. nov., sp. nov., a member of the family Chitinophagaceae isolated from a hot spring.</title>
        <authorList>
            <person name="Wang C."/>
        </authorList>
    </citation>
    <scope>NUCLEOTIDE SEQUENCE</scope>
    <source>
        <strain evidence="2">LB-8</strain>
    </source>
</reference>
<proteinExistence type="predicted"/>
<comment type="caution">
    <text evidence="2">The sequence shown here is derived from an EMBL/GenBank/DDBJ whole genome shotgun (WGS) entry which is preliminary data.</text>
</comment>
<accession>A0A9X3BF39</accession>
<evidence type="ECO:0000259" key="1">
    <source>
        <dbReference type="Pfam" id="PF01966"/>
    </source>
</evidence>
<dbReference type="Gene3D" id="1.10.3210.10">
    <property type="entry name" value="Hypothetical protein af1432"/>
    <property type="match status" value="1"/>
</dbReference>
<protein>
    <recommendedName>
        <fullName evidence="1">HD domain-containing protein</fullName>
    </recommendedName>
</protein>
<dbReference type="AlphaFoldDB" id="A0A9X3BF39"/>
<evidence type="ECO:0000313" key="3">
    <source>
        <dbReference type="Proteomes" id="UP001155483"/>
    </source>
</evidence>
<organism evidence="2 3">
    <name type="scientific">Paraflavisolibacter caeni</name>
    <dbReference type="NCBI Taxonomy" id="2982496"/>
    <lineage>
        <taxon>Bacteria</taxon>
        <taxon>Pseudomonadati</taxon>
        <taxon>Bacteroidota</taxon>
        <taxon>Chitinophagia</taxon>
        <taxon>Chitinophagales</taxon>
        <taxon>Chitinophagaceae</taxon>
        <taxon>Paraflavisolibacter</taxon>
    </lineage>
</organism>
<dbReference type="SUPFAM" id="SSF109604">
    <property type="entry name" value="HD-domain/PDEase-like"/>
    <property type="match status" value="1"/>
</dbReference>
<gene>
    <name evidence="2" type="ORF">OCK74_03620</name>
</gene>
<keyword evidence="3" id="KW-1185">Reference proteome</keyword>
<dbReference type="InterPro" id="IPR003607">
    <property type="entry name" value="HD/PDEase_dom"/>
</dbReference>
<dbReference type="Pfam" id="PF01966">
    <property type="entry name" value="HD"/>
    <property type="match status" value="1"/>
</dbReference>
<feature type="domain" description="HD" evidence="1">
    <location>
        <begin position="31"/>
        <end position="127"/>
    </location>
</feature>
<dbReference type="Proteomes" id="UP001155483">
    <property type="component" value="Unassembled WGS sequence"/>
</dbReference>
<dbReference type="EMBL" id="JAOTIF010000001">
    <property type="protein sequence ID" value="MCU7548184.1"/>
    <property type="molecule type" value="Genomic_DNA"/>
</dbReference>
<reference evidence="2" key="1">
    <citation type="submission" date="2022-09" db="EMBL/GenBank/DDBJ databases">
        <authorList>
            <person name="Yuan C."/>
            <person name="Ke Z."/>
        </authorList>
    </citation>
    <scope>NUCLEOTIDE SEQUENCE</scope>
    <source>
        <strain evidence="2">LB-8</strain>
    </source>
</reference>
<dbReference type="InterPro" id="IPR006674">
    <property type="entry name" value="HD_domain"/>
</dbReference>
<dbReference type="RefSeq" id="WP_279295628.1">
    <property type="nucleotide sequence ID" value="NZ_JAOTIF010000001.1"/>
</dbReference>